<evidence type="ECO:0000256" key="2">
    <source>
        <dbReference type="SAM" id="SignalP"/>
    </source>
</evidence>
<evidence type="ECO:0000313" key="3">
    <source>
        <dbReference type="EMBL" id="ALI06612.1"/>
    </source>
</evidence>
<feature type="region of interest" description="Disordered" evidence="1">
    <location>
        <begin position="33"/>
        <end position="90"/>
    </location>
</feature>
<protein>
    <recommendedName>
        <fullName evidence="5">Secreted protein</fullName>
    </recommendedName>
</protein>
<proteinExistence type="predicted"/>
<dbReference type="RefSeq" id="WP_060739194.1">
    <property type="nucleotide sequence ID" value="NZ_CP012831.1"/>
</dbReference>
<reference evidence="4" key="1">
    <citation type="submission" date="2015-09" db="EMBL/GenBank/DDBJ databases">
        <title>Whole genome sequence of Pseudomonas fluorescens FW300-N2C3.</title>
        <authorList>
            <person name="Ray J."/>
            <person name="Melnyk R."/>
            <person name="Deutschbauer A."/>
        </authorList>
    </citation>
    <scope>NUCLEOTIDE SEQUENCE [LARGE SCALE GENOMIC DNA]</scope>
    <source>
        <strain evidence="4">FW300-N2C3</strain>
    </source>
</reference>
<evidence type="ECO:0008006" key="5">
    <source>
        <dbReference type="Google" id="ProtNLM"/>
    </source>
</evidence>
<organism evidence="3 4">
    <name type="scientific">Pseudomonas fluorescens</name>
    <dbReference type="NCBI Taxonomy" id="294"/>
    <lineage>
        <taxon>Bacteria</taxon>
        <taxon>Pseudomonadati</taxon>
        <taxon>Pseudomonadota</taxon>
        <taxon>Gammaproteobacteria</taxon>
        <taxon>Pseudomonadales</taxon>
        <taxon>Pseudomonadaceae</taxon>
        <taxon>Pseudomonas</taxon>
    </lineage>
</organism>
<dbReference type="EMBL" id="CP012831">
    <property type="protein sequence ID" value="ALI06612.1"/>
    <property type="molecule type" value="Genomic_DNA"/>
</dbReference>
<gene>
    <name evidence="3" type="ORF">AO356_07280</name>
</gene>
<evidence type="ECO:0000313" key="4">
    <source>
        <dbReference type="Proteomes" id="UP000059425"/>
    </source>
</evidence>
<dbReference type="Proteomes" id="UP000059425">
    <property type="component" value="Chromosome"/>
</dbReference>
<dbReference type="AlphaFoldDB" id="A0A0N7H1Q7"/>
<reference evidence="3 4" key="2">
    <citation type="journal article" date="2018" name="Nature">
        <title>Mutant phenotypes for thousands of bacterial genes of unknown function.</title>
        <authorList>
            <person name="Price M.N."/>
            <person name="Wetmore K.M."/>
            <person name="Waters R.J."/>
            <person name="Callaghan M."/>
            <person name="Ray J."/>
            <person name="Liu H."/>
            <person name="Kuehl J.V."/>
            <person name="Melnyk R.A."/>
            <person name="Lamson J.S."/>
            <person name="Suh Y."/>
            <person name="Carlson H.K."/>
            <person name="Esquivel Z."/>
            <person name="Sadeeshkumar H."/>
            <person name="Chakraborty R."/>
            <person name="Zane G.M."/>
            <person name="Rubin B.E."/>
            <person name="Wall J.D."/>
            <person name="Visel A."/>
            <person name="Bristow J."/>
            <person name="Blow M.J."/>
            <person name="Arkin A.P."/>
            <person name="Deutschbauer A.M."/>
        </authorList>
    </citation>
    <scope>NUCLEOTIDE SEQUENCE [LARGE SCALE GENOMIC DNA]</scope>
    <source>
        <strain evidence="3 4">FW300-N2C3</strain>
    </source>
</reference>
<feature type="signal peptide" evidence="2">
    <location>
        <begin position="1"/>
        <end position="26"/>
    </location>
</feature>
<sequence length="90" mass="9565">MNKLLRMMFLLKVLVMLSLGSTAVWAECDEHEQHASNGQMAQGEMMLAATTTQESGDQDDDSPIDQDPDDGGDSGDGGEGDDADEGDSQT</sequence>
<feature type="chain" id="PRO_5006012404" description="Secreted protein" evidence="2">
    <location>
        <begin position="27"/>
        <end position="90"/>
    </location>
</feature>
<name>A0A0N7H1Q7_PSEFL</name>
<accession>A0A0N7H1Q7</accession>
<dbReference type="OrthoDB" id="7033102at2"/>
<evidence type="ECO:0000256" key="1">
    <source>
        <dbReference type="SAM" id="MobiDB-lite"/>
    </source>
</evidence>
<feature type="compositionally biased region" description="Acidic residues" evidence="1">
    <location>
        <begin position="56"/>
        <end position="90"/>
    </location>
</feature>
<keyword evidence="2" id="KW-0732">Signal</keyword>